<keyword evidence="2" id="KW-1185">Reference proteome</keyword>
<accession>A0ABQ4G3T4</accession>
<protein>
    <submittedName>
        <fullName evidence="1">Uncharacterized protein</fullName>
    </submittedName>
</protein>
<gene>
    <name evidence="1" type="ORF">Mco01_47420</name>
</gene>
<reference evidence="1 2" key="1">
    <citation type="submission" date="2021-01" db="EMBL/GenBank/DDBJ databases">
        <title>Whole genome shotgun sequence of Microbispora corallina NBRC 16416.</title>
        <authorList>
            <person name="Komaki H."/>
            <person name="Tamura T."/>
        </authorList>
    </citation>
    <scope>NUCLEOTIDE SEQUENCE [LARGE SCALE GENOMIC DNA]</scope>
    <source>
        <strain evidence="1 2">NBRC 16416</strain>
    </source>
</reference>
<dbReference type="EMBL" id="BOOC01000025">
    <property type="protein sequence ID" value="GIH41742.1"/>
    <property type="molecule type" value="Genomic_DNA"/>
</dbReference>
<evidence type="ECO:0000313" key="1">
    <source>
        <dbReference type="EMBL" id="GIH41742.1"/>
    </source>
</evidence>
<comment type="caution">
    <text evidence="1">The sequence shown here is derived from an EMBL/GenBank/DDBJ whole genome shotgun (WGS) entry which is preliminary data.</text>
</comment>
<proteinExistence type="predicted"/>
<evidence type="ECO:0000313" key="2">
    <source>
        <dbReference type="Proteomes" id="UP000603904"/>
    </source>
</evidence>
<dbReference type="Proteomes" id="UP000603904">
    <property type="component" value="Unassembled WGS sequence"/>
</dbReference>
<organism evidence="1 2">
    <name type="scientific">Microbispora corallina</name>
    <dbReference type="NCBI Taxonomy" id="83302"/>
    <lineage>
        <taxon>Bacteria</taxon>
        <taxon>Bacillati</taxon>
        <taxon>Actinomycetota</taxon>
        <taxon>Actinomycetes</taxon>
        <taxon>Streptosporangiales</taxon>
        <taxon>Streptosporangiaceae</taxon>
        <taxon>Microbispora</taxon>
    </lineage>
</organism>
<name>A0ABQ4G3T4_9ACTN</name>
<sequence length="132" mass="14368">MAGTTTLTRGEIAIKGEIRIYPSAAGFTANDPKGERGRGRVLSGFMACGSSGALCWRRRCTWHGPVAIGAREWDVPGWLSLRSREPDGVTVRKPAETRDYRPDLDLRAMPRESAVTVISVRNVIDAPTLADS</sequence>